<reference evidence="4" key="1">
    <citation type="journal article" date="2019" name="Int. J. Syst. Evol. Microbiol.">
        <title>The Global Catalogue of Microorganisms (GCM) 10K type strain sequencing project: providing services to taxonomists for standard genome sequencing and annotation.</title>
        <authorList>
            <consortium name="The Broad Institute Genomics Platform"/>
            <consortium name="The Broad Institute Genome Sequencing Center for Infectious Disease"/>
            <person name="Wu L."/>
            <person name="Ma J."/>
        </authorList>
    </citation>
    <scope>NUCLEOTIDE SEQUENCE [LARGE SCALE GENOMIC DNA]</scope>
    <source>
        <strain evidence="4">CGMCC 1.12791</strain>
    </source>
</reference>
<evidence type="ECO:0000313" key="4">
    <source>
        <dbReference type="Proteomes" id="UP000597341"/>
    </source>
</evidence>
<feature type="transmembrane region" description="Helical" evidence="2">
    <location>
        <begin position="57"/>
        <end position="76"/>
    </location>
</feature>
<dbReference type="PANTHER" id="PTHR40034:SF1">
    <property type="entry name" value="BSL5891 PROTEIN"/>
    <property type="match status" value="1"/>
</dbReference>
<feature type="transmembrane region" description="Helical" evidence="2">
    <location>
        <begin position="24"/>
        <end position="45"/>
    </location>
</feature>
<dbReference type="InterPro" id="IPR021741">
    <property type="entry name" value="DUF3311"/>
</dbReference>
<gene>
    <name evidence="3" type="ORF">GCM10011376_01880</name>
</gene>
<keyword evidence="2" id="KW-1133">Transmembrane helix</keyword>
<dbReference type="Proteomes" id="UP000597341">
    <property type="component" value="Unassembled WGS sequence"/>
</dbReference>
<keyword evidence="4" id="KW-1185">Reference proteome</keyword>
<evidence type="ECO:0000256" key="1">
    <source>
        <dbReference type="SAM" id="MobiDB-lite"/>
    </source>
</evidence>
<feature type="region of interest" description="Disordered" evidence="1">
    <location>
        <begin position="1"/>
        <end position="20"/>
    </location>
</feature>
<evidence type="ECO:0000313" key="3">
    <source>
        <dbReference type="EMBL" id="GHE15126.1"/>
    </source>
</evidence>
<protein>
    <recommendedName>
        <fullName evidence="5">DUF3311 domain-containing protein</fullName>
    </recommendedName>
</protein>
<comment type="caution">
    <text evidence="3">The sequence shown here is derived from an EMBL/GenBank/DDBJ whole genome shotgun (WGS) entry which is preliminary data.</text>
</comment>
<accession>A0ABQ3HDC2</accession>
<evidence type="ECO:0000256" key="2">
    <source>
        <dbReference type="SAM" id="Phobius"/>
    </source>
</evidence>
<evidence type="ECO:0008006" key="5">
    <source>
        <dbReference type="Google" id="ProtNLM"/>
    </source>
</evidence>
<dbReference type="Pfam" id="PF11755">
    <property type="entry name" value="DUF3311"/>
    <property type="match status" value="1"/>
</dbReference>
<keyword evidence="2" id="KW-0472">Membrane</keyword>
<organism evidence="3 4">
    <name type="scientific">Nocardioides flavus</name>
    <name type="common">ex Wang et al. 2016</name>
    <dbReference type="NCBI Taxonomy" id="2058780"/>
    <lineage>
        <taxon>Bacteria</taxon>
        <taxon>Bacillati</taxon>
        <taxon>Actinomycetota</taxon>
        <taxon>Actinomycetes</taxon>
        <taxon>Propionibacteriales</taxon>
        <taxon>Nocardioidaceae</taxon>
        <taxon>Nocardioides</taxon>
    </lineage>
</organism>
<sequence length="94" mass="10558">MSLGDSPQSRPEDPGVPPTHKGKMALAAVLLVIPVVALMWVPHYAKVEPELLGFPFFFWYQFLWVFICAALTWTAYKLTLSARGLTTHKVGEDR</sequence>
<name>A0ABQ3HDC2_9ACTN</name>
<proteinExistence type="predicted"/>
<dbReference type="PANTHER" id="PTHR40034">
    <property type="entry name" value="BSL5891 PROTEIN"/>
    <property type="match status" value="1"/>
</dbReference>
<keyword evidence="2" id="KW-0812">Transmembrane</keyword>
<dbReference type="EMBL" id="BNAD01000001">
    <property type="protein sequence ID" value="GHE15126.1"/>
    <property type="molecule type" value="Genomic_DNA"/>
</dbReference>